<keyword evidence="1" id="KW-1133">Transmembrane helix</keyword>
<gene>
    <name evidence="2" type="ORF">SDC9_59378</name>
</gene>
<name>A0A644XFT6_9ZZZZ</name>
<evidence type="ECO:0008006" key="3">
    <source>
        <dbReference type="Google" id="ProtNLM"/>
    </source>
</evidence>
<sequence length="150" mass="16860">MNNESKMNCTDFCHIIESGTISEEQMTLLKQHMDECGPCRKYYMLVHHSIEHADEFLPDQTPDSRLAAEIGKFVFNAVQYARVVPLWVKISTAAAAIVFGLLIGSAVYDSRTQSAPNLEYSMINDNSDTVYMAETTEIMYGSFLSENEGE</sequence>
<organism evidence="2">
    <name type="scientific">bioreactor metagenome</name>
    <dbReference type="NCBI Taxonomy" id="1076179"/>
    <lineage>
        <taxon>unclassified sequences</taxon>
        <taxon>metagenomes</taxon>
        <taxon>ecological metagenomes</taxon>
    </lineage>
</organism>
<reference evidence="2" key="1">
    <citation type="submission" date="2019-08" db="EMBL/GenBank/DDBJ databases">
        <authorList>
            <person name="Kucharzyk K."/>
            <person name="Murdoch R.W."/>
            <person name="Higgins S."/>
            <person name="Loffler F."/>
        </authorList>
    </citation>
    <scope>NUCLEOTIDE SEQUENCE</scope>
</reference>
<dbReference type="AlphaFoldDB" id="A0A644XFT6"/>
<comment type="caution">
    <text evidence="2">The sequence shown here is derived from an EMBL/GenBank/DDBJ whole genome shotgun (WGS) entry which is preliminary data.</text>
</comment>
<accession>A0A644XFT6</accession>
<proteinExistence type="predicted"/>
<keyword evidence="1" id="KW-0472">Membrane</keyword>
<evidence type="ECO:0000256" key="1">
    <source>
        <dbReference type="SAM" id="Phobius"/>
    </source>
</evidence>
<dbReference type="EMBL" id="VSSQ01002055">
    <property type="protein sequence ID" value="MPM13023.1"/>
    <property type="molecule type" value="Genomic_DNA"/>
</dbReference>
<protein>
    <recommendedName>
        <fullName evidence="3">Zinc-finger domain-containing protein</fullName>
    </recommendedName>
</protein>
<keyword evidence="1" id="KW-0812">Transmembrane</keyword>
<evidence type="ECO:0000313" key="2">
    <source>
        <dbReference type="EMBL" id="MPM13023.1"/>
    </source>
</evidence>
<feature type="transmembrane region" description="Helical" evidence="1">
    <location>
        <begin position="86"/>
        <end position="108"/>
    </location>
</feature>